<comment type="similarity">
    <text evidence="2">Belongs to the bacterial solute-binding protein SsuA/TauA family.</text>
</comment>
<dbReference type="KEGG" id="lal:AT746_03200"/>
<dbReference type="RefSeq" id="WP_062476336.1">
    <property type="nucleotide sequence ID" value="NZ_CP013650.1"/>
</dbReference>
<proteinExistence type="inferred from homology"/>
<accession>A0A0U3AH51</accession>
<dbReference type="GO" id="GO:0042597">
    <property type="term" value="C:periplasmic space"/>
    <property type="evidence" value="ECO:0007669"/>
    <property type="project" value="UniProtKB-SubCell"/>
</dbReference>
<dbReference type="PANTHER" id="PTHR30024">
    <property type="entry name" value="ALIPHATIC SULFONATES-BINDING PROTEIN-RELATED"/>
    <property type="match status" value="1"/>
</dbReference>
<dbReference type="PANTHER" id="PTHR30024:SF47">
    <property type="entry name" value="TAURINE-BINDING PERIPLASMIC PROTEIN"/>
    <property type="match status" value="1"/>
</dbReference>
<protein>
    <recommendedName>
        <fullName evidence="6">SsuA/THI5-like domain-containing protein</fullName>
    </recommendedName>
</protein>
<dbReference type="Proteomes" id="UP000068447">
    <property type="component" value="Chromosome"/>
</dbReference>
<evidence type="ECO:0000256" key="3">
    <source>
        <dbReference type="ARBA" id="ARBA00022729"/>
    </source>
</evidence>
<organism evidence="4 5">
    <name type="scientific">Lacimicrobium alkaliphilum</name>
    <dbReference type="NCBI Taxonomy" id="1526571"/>
    <lineage>
        <taxon>Bacteria</taxon>
        <taxon>Pseudomonadati</taxon>
        <taxon>Pseudomonadota</taxon>
        <taxon>Gammaproteobacteria</taxon>
        <taxon>Alteromonadales</taxon>
        <taxon>Alteromonadaceae</taxon>
        <taxon>Lacimicrobium</taxon>
    </lineage>
</organism>
<dbReference type="AlphaFoldDB" id="A0A0U3AH51"/>
<keyword evidence="3" id="KW-0732">Signal</keyword>
<comment type="subcellular location">
    <subcellularLocation>
        <location evidence="1">Periplasm</location>
    </subcellularLocation>
</comment>
<gene>
    <name evidence="4" type="ORF">AT746_03200</name>
</gene>
<dbReference type="EMBL" id="CP013650">
    <property type="protein sequence ID" value="ALS97378.1"/>
    <property type="molecule type" value="Genomic_DNA"/>
</dbReference>
<dbReference type="STRING" id="1526571.AT746_03200"/>
<dbReference type="Pfam" id="PF13379">
    <property type="entry name" value="NMT1_2"/>
    <property type="match status" value="1"/>
</dbReference>
<dbReference type="SUPFAM" id="SSF53850">
    <property type="entry name" value="Periplasmic binding protein-like II"/>
    <property type="match status" value="1"/>
</dbReference>
<evidence type="ECO:0000313" key="5">
    <source>
        <dbReference type="Proteomes" id="UP000068447"/>
    </source>
</evidence>
<evidence type="ECO:0000256" key="1">
    <source>
        <dbReference type="ARBA" id="ARBA00004418"/>
    </source>
</evidence>
<sequence length="288" mass="31984">MRAYWILLVFLISACSPGPELNIAGNHWLGYQPYYLAADSQWSESGTRVRANFTQLSSTTHVLRVLANGQLDGALLTLDEAITFEQRADLGLCVAMVLSASKGADALVVNPDIVDPDSGDFSNLKTIGYESSALGGYMFRRIKEKLALDENRVVSRLLQPASHFRALSEGQVDGVITFEPYLSKLLQAGFKVAFDSTDISGEIIDILVMREDVWRNNKRSVQQVIWQYWPVGLNLLEQRRASDTTTAALQANTGLQEPALSLALNKMSFYKVKESQAYLRTELKTLSI</sequence>
<evidence type="ECO:0000256" key="2">
    <source>
        <dbReference type="ARBA" id="ARBA00010742"/>
    </source>
</evidence>
<keyword evidence="5" id="KW-1185">Reference proteome</keyword>
<evidence type="ECO:0000313" key="4">
    <source>
        <dbReference type="EMBL" id="ALS97378.1"/>
    </source>
</evidence>
<dbReference type="PROSITE" id="PS51257">
    <property type="entry name" value="PROKAR_LIPOPROTEIN"/>
    <property type="match status" value="1"/>
</dbReference>
<name>A0A0U3AH51_9ALTE</name>
<evidence type="ECO:0008006" key="6">
    <source>
        <dbReference type="Google" id="ProtNLM"/>
    </source>
</evidence>
<reference evidence="4 5" key="1">
    <citation type="submission" date="2015-12" db="EMBL/GenBank/DDBJ databases">
        <title>Complete genome of Lacimicrobium alkaliphilum KCTC 32984.</title>
        <authorList>
            <person name="Kim S.-G."/>
            <person name="Lee Y.-J."/>
        </authorList>
    </citation>
    <scope>NUCLEOTIDE SEQUENCE [LARGE SCALE GENOMIC DNA]</scope>
    <source>
        <strain evidence="4 5">YelD216</strain>
    </source>
</reference>
<dbReference type="Gene3D" id="3.40.190.10">
    <property type="entry name" value="Periplasmic binding protein-like II"/>
    <property type="match status" value="1"/>
</dbReference>